<evidence type="ECO:0000313" key="4">
    <source>
        <dbReference type="Proteomes" id="UP001217485"/>
    </source>
</evidence>
<dbReference type="Pfam" id="PF02604">
    <property type="entry name" value="PhdYeFM_antitox"/>
    <property type="match status" value="1"/>
</dbReference>
<dbReference type="Gene3D" id="3.40.1620.10">
    <property type="entry name" value="YefM-like domain"/>
    <property type="match status" value="1"/>
</dbReference>
<comment type="caution">
    <text evidence="3">The sequence shown here is derived from an EMBL/GenBank/DDBJ whole genome shotgun (WGS) entry which is preliminary data.</text>
</comment>
<dbReference type="SUPFAM" id="SSF143120">
    <property type="entry name" value="YefM-like"/>
    <property type="match status" value="1"/>
</dbReference>
<dbReference type="NCBIfam" id="TIGR01552">
    <property type="entry name" value="phd_fam"/>
    <property type="match status" value="1"/>
</dbReference>
<name>A0ABT5CBU6_9BACT</name>
<dbReference type="EMBL" id="JAQNDK010000004">
    <property type="protein sequence ID" value="MDC0683433.1"/>
    <property type="molecule type" value="Genomic_DNA"/>
</dbReference>
<accession>A0ABT5CBU6</accession>
<evidence type="ECO:0000313" key="3">
    <source>
        <dbReference type="EMBL" id="MDC0683433.1"/>
    </source>
</evidence>
<sequence length="92" mass="10577">MAHRYSVAEARANLPSIIEQAEAGEVVELTRRGRPVAVVLSREEFERLRSDRPSFGDVYRVFRKRHVLEEVGLERDFAASVRDRSPGRQVKL</sequence>
<dbReference type="Proteomes" id="UP001217485">
    <property type="component" value="Unassembled WGS sequence"/>
</dbReference>
<dbReference type="InterPro" id="IPR006442">
    <property type="entry name" value="Antitoxin_Phd/YefM"/>
</dbReference>
<comment type="similarity">
    <text evidence="1 2">Belongs to the phD/YefM antitoxin family.</text>
</comment>
<evidence type="ECO:0000256" key="2">
    <source>
        <dbReference type="RuleBase" id="RU362080"/>
    </source>
</evidence>
<comment type="function">
    <text evidence="2">Antitoxin component of a type II toxin-antitoxin (TA) system.</text>
</comment>
<protein>
    <recommendedName>
        <fullName evidence="2">Antitoxin</fullName>
    </recommendedName>
</protein>
<proteinExistence type="inferred from homology"/>
<dbReference type="RefSeq" id="WP_272101574.1">
    <property type="nucleotide sequence ID" value="NZ_JAQNDK010000004.1"/>
</dbReference>
<dbReference type="InterPro" id="IPR036165">
    <property type="entry name" value="YefM-like_sf"/>
</dbReference>
<gene>
    <name evidence="3" type="ORF">POL72_37230</name>
</gene>
<reference evidence="3 4" key="1">
    <citation type="submission" date="2023-01" db="EMBL/GenBank/DDBJ databases">
        <title>Minimal conservation of predation-associated metabolite biosynthetic gene clusters underscores biosynthetic potential of Myxococcota including descriptions for ten novel species: Archangium lansinium sp. nov., Myxococcus landrumus sp. nov., Nannocystis bai.</title>
        <authorList>
            <person name="Ahearne A."/>
            <person name="Stevens C."/>
            <person name="Dowd S."/>
        </authorList>
    </citation>
    <scope>NUCLEOTIDE SEQUENCE [LARGE SCALE GENOMIC DNA]</scope>
    <source>
        <strain evidence="3 4">WIWO2</strain>
    </source>
</reference>
<evidence type="ECO:0000256" key="1">
    <source>
        <dbReference type="ARBA" id="ARBA00009981"/>
    </source>
</evidence>
<organism evidence="3 4">
    <name type="scientific">Sorangium atrum</name>
    <dbReference type="NCBI Taxonomy" id="2995308"/>
    <lineage>
        <taxon>Bacteria</taxon>
        <taxon>Pseudomonadati</taxon>
        <taxon>Myxococcota</taxon>
        <taxon>Polyangia</taxon>
        <taxon>Polyangiales</taxon>
        <taxon>Polyangiaceae</taxon>
        <taxon>Sorangium</taxon>
    </lineage>
</organism>
<keyword evidence="4" id="KW-1185">Reference proteome</keyword>